<dbReference type="PROSITE" id="PS00653">
    <property type="entry name" value="GLYCOSYL_HYDROL_F1_2"/>
    <property type="match status" value="1"/>
</dbReference>
<dbReference type="GO" id="GO:0005975">
    <property type="term" value="P:carbohydrate metabolic process"/>
    <property type="evidence" value="ECO:0007669"/>
    <property type="project" value="InterPro"/>
</dbReference>
<protein>
    <recommendedName>
        <fullName evidence="3">beta-glucosidase</fullName>
        <ecNumber evidence="3">3.2.1.21</ecNumber>
    </recommendedName>
</protein>
<dbReference type="InterPro" id="IPR001360">
    <property type="entry name" value="Glyco_hydro_1"/>
</dbReference>
<dbReference type="InterPro" id="IPR033132">
    <property type="entry name" value="GH_1_N_CS"/>
</dbReference>
<dbReference type="AlphaFoldDB" id="A0A6P5T880"/>
<comment type="catalytic activity">
    <reaction evidence="1">
        <text>Hydrolysis of terminal, non-reducing beta-D-glucosyl residues with release of beta-D-glucose.</text>
        <dbReference type="EC" id="3.2.1.21"/>
    </reaction>
</comment>
<evidence type="ECO:0000256" key="10">
    <source>
        <dbReference type="SAM" id="SignalP"/>
    </source>
</evidence>
<proteinExistence type="inferred from homology"/>
<comment type="similarity">
    <text evidence="2 9">Belongs to the glycosyl hydrolase 1 family.</text>
</comment>
<evidence type="ECO:0000256" key="2">
    <source>
        <dbReference type="ARBA" id="ARBA00010838"/>
    </source>
</evidence>
<dbReference type="PANTHER" id="PTHR10353">
    <property type="entry name" value="GLYCOSYL HYDROLASE"/>
    <property type="match status" value="1"/>
</dbReference>
<evidence type="ECO:0000256" key="5">
    <source>
        <dbReference type="ARBA" id="ARBA00022801"/>
    </source>
</evidence>
<dbReference type="InterPro" id="IPR017853">
    <property type="entry name" value="GH"/>
</dbReference>
<evidence type="ECO:0000256" key="1">
    <source>
        <dbReference type="ARBA" id="ARBA00000448"/>
    </source>
</evidence>
<dbReference type="GO" id="GO:0008422">
    <property type="term" value="F:beta-glucosidase activity"/>
    <property type="evidence" value="ECO:0007669"/>
    <property type="project" value="UniProtKB-EC"/>
</dbReference>
<dbReference type="FunFam" id="3.20.20.80:FF:000294">
    <property type="entry name" value="Beta-glucosidase 11"/>
    <property type="match status" value="1"/>
</dbReference>
<feature type="chain" id="PRO_5028444601" description="beta-glucosidase" evidence="10">
    <location>
        <begin position="23"/>
        <end position="269"/>
    </location>
</feature>
<reference evidence="12" key="1">
    <citation type="submission" date="2025-08" db="UniProtKB">
        <authorList>
            <consortium name="RefSeq"/>
        </authorList>
    </citation>
    <scope>IDENTIFICATION</scope>
</reference>
<dbReference type="EC" id="3.2.1.21" evidence="3"/>
<dbReference type="RefSeq" id="XP_021823351.1">
    <property type="nucleotide sequence ID" value="XM_021967659.1"/>
</dbReference>
<dbReference type="SUPFAM" id="SSF51445">
    <property type="entry name" value="(Trans)glycosidases"/>
    <property type="match status" value="1"/>
</dbReference>
<dbReference type="Gene3D" id="3.20.20.80">
    <property type="entry name" value="Glycosidases"/>
    <property type="match status" value="1"/>
</dbReference>
<feature type="non-terminal residue" evidence="12">
    <location>
        <position position="269"/>
    </location>
</feature>
<dbReference type="KEGG" id="pavi:110764649"/>
<dbReference type="PANTHER" id="PTHR10353:SF137">
    <property type="entry name" value="MYROSINASE 3-RELATED"/>
    <property type="match status" value="1"/>
</dbReference>
<gene>
    <name evidence="12" type="primary">LOC110764649</name>
</gene>
<evidence type="ECO:0000313" key="11">
    <source>
        <dbReference type="Proteomes" id="UP000515124"/>
    </source>
</evidence>
<evidence type="ECO:0000256" key="6">
    <source>
        <dbReference type="ARBA" id="ARBA00023157"/>
    </source>
</evidence>
<evidence type="ECO:0000313" key="12">
    <source>
        <dbReference type="RefSeq" id="XP_021823351.1"/>
    </source>
</evidence>
<keyword evidence="11" id="KW-1185">Reference proteome</keyword>
<accession>A0A6P5T880</accession>
<evidence type="ECO:0000256" key="7">
    <source>
        <dbReference type="ARBA" id="ARBA00023180"/>
    </source>
</evidence>
<keyword evidence="7" id="KW-0325">Glycoprotein</keyword>
<dbReference type="Proteomes" id="UP000515124">
    <property type="component" value="Unplaced"/>
</dbReference>
<dbReference type="Pfam" id="PF00232">
    <property type="entry name" value="Glyco_hydro_1"/>
    <property type="match status" value="1"/>
</dbReference>
<evidence type="ECO:0000256" key="8">
    <source>
        <dbReference type="ARBA" id="ARBA00023295"/>
    </source>
</evidence>
<name>A0A6P5T880_PRUAV</name>
<keyword evidence="4 10" id="KW-0732">Signal</keyword>
<keyword evidence="6" id="KW-1015">Disulfide bond</keyword>
<keyword evidence="5" id="KW-0378">Hydrolase</keyword>
<evidence type="ECO:0000256" key="4">
    <source>
        <dbReference type="ARBA" id="ARBA00022729"/>
    </source>
</evidence>
<organism evidence="11 12">
    <name type="scientific">Prunus avium</name>
    <name type="common">Cherry</name>
    <name type="synonym">Cerasus avium</name>
    <dbReference type="NCBI Taxonomy" id="42229"/>
    <lineage>
        <taxon>Eukaryota</taxon>
        <taxon>Viridiplantae</taxon>
        <taxon>Streptophyta</taxon>
        <taxon>Embryophyta</taxon>
        <taxon>Tracheophyta</taxon>
        <taxon>Spermatophyta</taxon>
        <taxon>Magnoliopsida</taxon>
        <taxon>eudicotyledons</taxon>
        <taxon>Gunneridae</taxon>
        <taxon>Pentapetalae</taxon>
        <taxon>rosids</taxon>
        <taxon>fabids</taxon>
        <taxon>Rosales</taxon>
        <taxon>Rosaceae</taxon>
        <taxon>Amygdaloideae</taxon>
        <taxon>Amygdaleae</taxon>
        <taxon>Prunus</taxon>
    </lineage>
</organism>
<dbReference type="GeneID" id="110764649"/>
<feature type="signal peptide" evidence="10">
    <location>
        <begin position="1"/>
        <end position="22"/>
    </location>
</feature>
<sequence>MALQFRSLLFCVLLLLLGLALANTNAAGTDPPVVCATLNRTDFDILFPEFTFGAGSASYQVEGAANEDGKGPSVWDTFTHDHPEKIADGSNGDVAVDQYHRYKEDVAMMKDMGLDSYRFSISWSRILPMGTLSGGINKKGIEYYNNLTNELLRNGIEPLVTLFHWDVPQALVDEYGGLLSPRIVDDFKAYADLCYKEFGDRVKHWTTLNEPYTVSNHGYTIGIHAPGRCSDWYNPKCLGGDSGTEPYLVTHHLLLSHAAAVQLYREKYQ</sequence>
<keyword evidence="8" id="KW-0326">Glycosidase</keyword>
<evidence type="ECO:0000256" key="3">
    <source>
        <dbReference type="ARBA" id="ARBA00012744"/>
    </source>
</evidence>
<evidence type="ECO:0000256" key="9">
    <source>
        <dbReference type="RuleBase" id="RU003690"/>
    </source>
</evidence>